<evidence type="ECO:0000313" key="2">
    <source>
        <dbReference type="EMBL" id="PAV15209.1"/>
    </source>
</evidence>
<feature type="compositionally biased region" description="Low complexity" evidence="1">
    <location>
        <begin position="83"/>
        <end position="99"/>
    </location>
</feature>
<evidence type="ECO:0000313" key="3">
    <source>
        <dbReference type="Proteomes" id="UP000217199"/>
    </source>
</evidence>
<feature type="compositionally biased region" description="Polar residues" evidence="1">
    <location>
        <begin position="32"/>
        <end position="52"/>
    </location>
</feature>
<dbReference type="AlphaFoldDB" id="A0A286U6Q5"/>
<keyword evidence="3" id="KW-1185">Reference proteome</keyword>
<feature type="region of interest" description="Disordered" evidence="1">
    <location>
        <begin position="163"/>
        <end position="229"/>
    </location>
</feature>
<feature type="compositionally biased region" description="Polar residues" evidence="1">
    <location>
        <begin position="184"/>
        <end position="198"/>
    </location>
</feature>
<organism evidence="2 3">
    <name type="scientific">Pyrrhoderma noxium</name>
    <dbReference type="NCBI Taxonomy" id="2282107"/>
    <lineage>
        <taxon>Eukaryota</taxon>
        <taxon>Fungi</taxon>
        <taxon>Dikarya</taxon>
        <taxon>Basidiomycota</taxon>
        <taxon>Agaricomycotina</taxon>
        <taxon>Agaricomycetes</taxon>
        <taxon>Hymenochaetales</taxon>
        <taxon>Hymenochaetaceae</taxon>
        <taxon>Pyrrhoderma</taxon>
    </lineage>
</organism>
<reference evidence="2 3" key="1">
    <citation type="journal article" date="2017" name="Mol. Ecol.">
        <title>Comparative and population genomic landscape of Phellinus noxius: A hypervariable fungus causing root rot in trees.</title>
        <authorList>
            <person name="Chung C.L."/>
            <person name="Lee T.J."/>
            <person name="Akiba M."/>
            <person name="Lee H.H."/>
            <person name="Kuo T.H."/>
            <person name="Liu D."/>
            <person name="Ke H.M."/>
            <person name="Yokoi T."/>
            <person name="Roa M.B."/>
            <person name="Lu M.J."/>
            <person name="Chang Y.Y."/>
            <person name="Ann P.J."/>
            <person name="Tsai J.N."/>
            <person name="Chen C.Y."/>
            <person name="Tzean S.S."/>
            <person name="Ota Y."/>
            <person name="Hattori T."/>
            <person name="Sahashi N."/>
            <person name="Liou R.F."/>
            <person name="Kikuchi T."/>
            <person name="Tsai I.J."/>
        </authorList>
    </citation>
    <scope>NUCLEOTIDE SEQUENCE [LARGE SCALE GENOMIC DNA]</scope>
    <source>
        <strain evidence="2 3">FFPRI411160</strain>
    </source>
</reference>
<evidence type="ECO:0000256" key="1">
    <source>
        <dbReference type="SAM" id="MobiDB-lite"/>
    </source>
</evidence>
<feature type="compositionally biased region" description="Polar residues" evidence="1">
    <location>
        <begin position="133"/>
        <end position="143"/>
    </location>
</feature>
<dbReference type="Proteomes" id="UP000217199">
    <property type="component" value="Unassembled WGS sequence"/>
</dbReference>
<name>A0A286U6Q5_9AGAM</name>
<gene>
    <name evidence="2" type="ORF">PNOK_0897000</name>
</gene>
<feature type="region of interest" description="Disordered" evidence="1">
    <location>
        <begin position="1"/>
        <end position="143"/>
    </location>
</feature>
<comment type="caution">
    <text evidence="2">The sequence shown here is derived from an EMBL/GenBank/DDBJ whole genome shotgun (WGS) entry which is preliminary data.</text>
</comment>
<accession>A0A286U6Q5</accession>
<protein>
    <submittedName>
        <fullName evidence="2">Uncharacterized protein</fullName>
    </submittedName>
</protein>
<proteinExistence type="predicted"/>
<feature type="compositionally biased region" description="Low complexity" evidence="1">
    <location>
        <begin position="1"/>
        <end position="23"/>
    </location>
</feature>
<dbReference type="InParanoid" id="A0A286U6Q5"/>
<dbReference type="EMBL" id="NBII01000010">
    <property type="protein sequence ID" value="PAV15209.1"/>
    <property type="molecule type" value="Genomic_DNA"/>
</dbReference>
<sequence>MPSPLRPGSRASSSSRLSFSGGRIATFPRGSTAGQNTSKAAPTTALSAENPVNSPPASSISSSDKNQRASIQIDMRSQHDRQVSSPGQSSTPSPTQSVTEGMTSILPTRRRTTSDHIKTGTGVPKAIKRPSMNLISSPSNGGVSAVSSLASFTNTFNLNMFRRRQTAEAPLPTSKLSKGRKSGDNQNATGVSTLSSVESDPESVTEVIPEEAASSNPTQATELLRRFEN</sequence>
<dbReference type="STRING" id="2282107.A0A286U6Q5"/>